<dbReference type="EMBL" id="JAZHPZ010000009">
    <property type="protein sequence ID" value="MEF2967678.1"/>
    <property type="molecule type" value="Genomic_DNA"/>
</dbReference>
<evidence type="ECO:0000259" key="3">
    <source>
        <dbReference type="Pfam" id="PF07833"/>
    </source>
</evidence>
<reference evidence="4 5" key="1">
    <citation type="submission" date="2024-02" db="EMBL/GenBank/DDBJ databases">
        <title>A nitrogen-fixing paenibacillus bacterium.</title>
        <authorList>
            <person name="Zhang W.L."/>
            <person name="Chen S.F."/>
        </authorList>
    </citation>
    <scope>NUCLEOTIDE SEQUENCE [LARGE SCALE GENOMIC DNA]</scope>
    <source>
        <strain evidence="4 5">M1</strain>
    </source>
</reference>
<feature type="domain" description="Copper amine oxidase-like N-terminal" evidence="3">
    <location>
        <begin position="48"/>
        <end position="104"/>
    </location>
</feature>
<dbReference type="Proteomes" id="UP001306950">
    <property type="component" value="Unassembled WGS sequence"/>
</dbReference>
<evidence type="ECO:0000256" key="1">
    <source>
        <dbReference type="SAM" id="Coils"/>
    </source>
</evidence>
<dbReference type="RefSeq" id="WP_331847893.1">
    <property type="nucleotide sequence ID" value="NZ_JAZHPZ010000009.1"/>
</dbReference>
<feature type="coiled-coil region" evidence="1">
    <location>
        <begin position="105"/>
        <end position="153"/>
    </location>
</feature>
<dbReference type="Pfam" id="PF07833">
    <property type="entry name" value="Cu_amine_oxidN1"/>
    <property type="match status" value="1"/>
</dbReference>
<keyword evidence="5" id="KW-1185">Reference proteome</keyword>
<comment type="caution">
    <text evidence="4">The sequence shown here is derived from an EMBL/GenBank/DDBJ whole genome shotgun (WGS) entry which is preliminary data.</text>
</comment>
<feature type="signal peptide" evidence="2">
    <location>
        <begin position="1"/>
        <end position="29"/>
    </location>
</feature>
<proteinExistence type="predicted"/>
<accession>A0ABU7VWB5</accession>
<dbReference type="InterPro" id="IPR012854">
    <property type="entry name" value="Cu_amine_oxidase-like_N"/>
</dbReference>
<feature type="chain" id="PRO_5046866927" evidence="2">
    <location>
        <begin position="30"/>
        <end position="258"/>
    </location>
</feature>
<keyword evidence="2" id="KW-0732">Signal</keyword>
<gene>
    <name evidence="4" type="ORF">V3851_17755</name>
</gene>
<evidence type="ECO:0000256" key="2">
    <source>
        <dbReference type="SAM" id="SignalP"/>
    </source>
</evidence>
<evidence type="ECO:0000313" key="5">
    <source>
        <dbReference type="Proteomes" id="UP001306950"/>
    </source>
</evidence>
<keyword evidence="1" id="KW-0175">Coiled coil</keyword>
<dbReference type="Gene3D" id="1.20.5.340">
    <property type="match status" value="1"/>
</dbReference>
<name>A0ABU7VWB5_9BACL</name>
<sequence>MKLQKKKAVIVGLSTMLVSGLFFANSSFAADATKTLKAVYSNIKLVYNGQTITSSSGQEPFVVDGSTYVPIRMAGEALGKSLFWDASTKQIIITDVTTPADQQTITNLKNEVKELEKKVNTLTSDLNTANSDIKTKDAKITSLEAQITTLQKAVDKKSSGDDLDDLEEDLNDDYYNYYKNLDAEISLSGDEDDITVKIEVDEDVWDDYDSDDQKEFLQEIVDDILDEFEDADISGTVRNQDSDKLGSFTVSSSGNVRW</sequence>
<dbReference type="InterPro" id="IPR036582">
    <property type="entry name" value="Mao_N_sf"/>
</dbReference>
<dbReference type="SUPFAM" id="SSF55383">
    <property type="entry name" value="Copper amine oxidase, domain N"/>
    <property type="match status" value="1"/>
</dbReference>
<evidence type="ECO:0000313" key="4">
    <source>
        <dbReference type="EMBL" id="MEF2967678.1"/>
    </source>
</evidence>
<protein>
    <submittedName>
        <fullName evidence="4">Stalk domain-containing protein</fullName>
    </submittedName>
</protein>
<organism evidence="4 5">
    <name type="scientific">Paenibacillus haidiansis</name>
    <dbReference type="NCBI Taxonomy" id="1574488"/>
    <lineage>
        <taxon>Bacteria</taxon>
        <taxon>Bacillati</taxon>
        <taxon>Bacillota</taxon>
        <taxon>Bacilli</taxon>
        <taxon>Bacillales</taxon>
        <taxon>Paenibacillaceae</taxon>
        <taxon>Paenibacillus</taxon>
    </lineage>
</organism>